<name>A0AAD5Q0D8_PYTIN</name>
<organism evidence="1 2">
    <name type="scientific">Pythium insidiosum</name>
    <name type="common">Pythiosis disease agent</name>
    <dbReference type="NCBI Taxonomy" id="114742"/>
    <lineage>
        <taxon>Eukaryota</taxon>
        <taxon>Sar</taxon>
        <taxon>Stramenopiles</taxon>
        <taxon>Oomycota</taxon>
        <taxon>Peronosporomycetes</taxon>
        <taxon>Pythiales</taxon>
        <taxon>Pythiaceae</taxon>
        <taxon>Pythium</taxon>
    </lineage>
</organism>
<dbReference type="AlphaFoldDB" id="A0AAD5Q0D8"/>
<dbReference type="EMBL" id="JAKCXM010003000">
    <property type="protein sequence ID" value="KAJ0389854.1"/>
    <property type="molecule type" value="Genomic_DNA"/>
</dbReference>
<gene>
    <name evidence="1" type="ORF">P43SY_010394</name>
</gene>
<comment type="caution">
    <text evidence="1">The sequence shown here is derived from an EMBL/GenBank/DDBJ whole genome shotgun (WGS) entry which is preliminary data.</text>
</comment>
<proteinExistence type="predicted"/>
<evidence type="ECO:0000313" key="1">
    <source>
        <dbReference type="EMBL" id="KAJ0389854.1"/>
    </source>
</evidence>
<accession>A0AAD5Q0D8</accession>
<protein>
    <submittedName>
        <fullName evidence="1">Uncharacterized protein</fullName>
    </submittedName>
</protein>
<sequence length="170" mass="18628">MRKAKRQRCAEDFATVMQKTKAQPKPASDIATSNYFAVLSTVEVELEACDAMLDDSGSPRYQIVPRKIKVPASVKDSKESSHFLTRHHNSVAKTKEAKTVADVAAELALTEKAVEDSLQPAKLKQASDRVKSVLKTLRSTGNPDTLTHMASTQSPIAFNAALLQEMSDRK</sequence>
<reference evidence="1" key="1">
    <citation type="submission" date="2021-12" db="EMBL/GenBank/DDBJ databases">
        <title>Prjna785345.</title>
        <authorList>
            <person name="Rujirawat T."/>
            <person name="Krajaejun T."/>
        </authorList>
    </citation>
    <scope>NUCLEOTIDE SEQUENCE</scope>
    <source>
        <strain evidence="1">Pi057C3</strain>
    </source>
</reference>
<evidence type="ECO:0000313" key="2">
    <source>
        <dbReference type="Proteomes" id="UP001209570"/>
    </source>
</evidence>
<keyword evidence="2" id="KW-1185">Reference proteome</keyword>
<dbReference type="Proteomes" id="UP001209570">
    <property type="component" value="Unassembled WGS sequence"/>
</dbReference>